<dbReference type="KEGG" id="dalk:DSCA_30350"/>
<reference evidence="1 2" key="1">
    <citation type="submission" date="2019-11" db="EMBL/GenBank/DDBJ databases">
        <title>Comparative genomics of hydrocarbon-degrading Desulfosarcina strains.</title>
        <authorList>
            <person name="Watanabe M."/>
            <person name="Kojima H."/>
            <person name="Fukui M."/>
        </authorList>
    </citation>
    <scope>NUCLEOTIDE SEQUENCE [LARGE SCALE GENOMIC DNA]</scope>
    <source>
        <strain evidence="1 2">PL12</strain>
    </source>
</reference>
<sequence>MDLPLRTAVSTSPDLLRFDTDNPRLTAQFGLKKGASDFDVIMALKNVADIDELLLSIASNGYIMIEPMIVIGEKAPYLVLEGNRRLAAIKLLKNKDLAKKCRITIPEISINLDEQLNEVLVYRVAAESEARAFIGFKHINGPHKWDSLAKAKYASEWYREGKSVEEISSFIGDSFATVKKMLHGWIVLEQAEENGLFTIDDRYPTRQFAFSHLYVALTRNQIREYLGLNPSFSRTDIDGALISQEKLPELKKLLIWLYGSSKDKIKPVVSSQNPDVKNLAEVLADQKATSMLERSNDLYLSHAELTPAEQIFEKALYRAESSAKQALGNVYSYAGGKSLYETAIDLSRITKQLTANMKMKQDNIEIDED</sequence>
<dbReference type="RefSeq" id="WP_155317184.1">
    <property type="nucleotide sequence ID" value="NZ_AP021874.1"/>
</dbReference>
<accession>A0A5K7YL15</accession>
<dbReference type="OrthoDB" id="9769293at2"/>
<dbReference type="Gene3D" id="3.90.1530.30">
    <property type="match status" value="1"/>
</dbReference>
<evidence type="ECO:0000313" key="1">
    <source>
        <dbReference type="EMBL" id="BBO69105.1"/>
    </source>
</evidence>
<protein>
    <submittedName>
        <fullName evidence="1">Uncharacterized protein</fullName>
    </submittedName>
</protein>
<keyword evidence="2" id="KW-1185">Reference proteome</keyword>
<dbReference type="AlphaFoldDB" id="A0A5K7YL15"/>
<evidence type="ECO:0000313" key="2">
    <source>
        <dbReference type="Proteomes" id="UP000427906"/>
    </source>
</evidence>
<dbReference type="Proteomes" id="UP000427906">
    <property type="component" value="Chromosome"/>
</dbReference>
<organism evidence="1 2">
    <name type="scientific">Desulfosarcina alkanivorans</name>
    <dbReference type="NCBI Taxonomy" id="571177"/>
    <lineage>
        <taxon>Bacteria</taxon>
        <taxon>Pseudomonadati</taxon>
        <taxon>Thermodesulfobacteriota</taxon>
        <taxon>Desulfobacteria</taxon>
        <taxon>Desulfobacterales</taxon>
        <taxon>Desulfosarcinaceae</taxon>
        <taxon>Desulfosarcina</taxon>
    </lineage>
</organism>
<proteinExistence type="predicted"/>
<dbReference type="InterPro" id="IPR036086">
    <property type="entry name" value="ParB/Sulfiredoxin_sf"/>
</dbReference>
<dbReference type="EMBL" id="AP021874">
    <property type="protein sequence ID" value="BBO69105.1"/>
    <property type="molecule type" value="Genomic_DNA"/>
</dbReference>
<gene>
    <name evidence="1" type="ORF">DSCA_30350</name>
</gene>
<name>A0A5K7YL15_9BACT</name>
<dbReference type="SUPFAM" id="SSF110849">
    <property type="entry name" value="ParB/Sulfiredoxin"/>
    <property type="match status" value="1"/>
</dbReference>